<name>A0AAN5C5A3_9BILA</name>
<evidence type="ECO:0000313" key="3">
    <source>
        <dbReference type="Proteomes" id="UP001328107"/>
    </source>
</evidence>
<comment type="caution">
    <text evidence="2">The sequence shown here is derived from an EMBL/GenBank/DDBJ whole genome shotgun (WGS) entry which is preliminary data.</text>
</comment>
<dbReference type="AlphaFoldDB" id="A0AAN5C5A3"/>
<dbReference type="Proteomes" id="UP001328107">
    <property type="component" value="Unassembled WGS sequence"/>
</dbReference>
<dbReference type="EMBL" id="BTRK01000001">
    <property type="protein sequence ID" value="GMR31190.1"/>
    <property type="molecule type" value="Genomic_DNA"/>
</dbReference>
<keyword evidence="3" id="KW-1185">Reference proteome</keyword>
<organism evidence="2 3">
    <name type="scientific">Pristionchus mayeri</name>
    <dbReference type="NCBI Taxonomy" id="1317129"/>
    <lineage>
        <taxon>Eukaryota</taxon>
        <taxon>Metazoa</taxon>
        <taxon>Ecdysozoa</taxon>
        <taxon>Nematoda</taxon>
        <taxon>Chromadorea</taxon>
        <taxon>Rhabditida</taxon>
        <taxon>Rhabditina</taxon>
        <taxon>Diplogasteromorpha</taxon>
        <taxon>Diplogasteroidea</taxon>
        <taxon>Neodiplogasteridae</taxon>
        <taxon>Pristionchus</taxon>
    </lineage>
</organism>
<dbReference type="Pfam" id="PF22486">
    <property type="entry name" value="MATH_2"/>
    <property type="match status" value="1"/>
</dbReference>
<evidence type="ECO:0000259" key="1">
    <source>
        <dbReference type="Pfam" id="PF22486"/>
    </source>
</evidence>
<reference evidence="3" key="1">
    <citation type="submission" date="2022-10" db="EMBL/GenBank/DDBJ databases">
        <title>Genome assembly of Pristionchus species.</title>
        <authorList>
            <person name="Yoshida K."/>
            <person name="Sommer R.J."/>
        </authorList>
    </citation>
    <scope>NUCLEOTIDE SEQUENCE [LARGE SCALE GENOMIC DNA]</scope>
    <source>
        <strain evidence="3">RS5460</strain>
    </source>
</reference>
<dbReference type="InterPro" id="IPR002083">
    <property type="entry name" value="MATH/TRAF_dom"/>
</dbReference>
<evidence type="ECO:0000313" key="2">
    <source>
        <dbReference type="EMBL" id="GMR31190.1"/>
    </source>
</evidence>
<gene>
    <name evidence="2" type="ORF">PMAYCL1PPCAC_01385</name>
</gene>
<feature type="domain" description="MATH" evidence="1">
    <location>
        <begin position="20"/>
        <end position="120"/>
    </location>
</feature>
<dbReference type="SUPFAM" id="SSF49599">
    <property type="entry name" value="TRAF domain-like"/>
    <property type="match status" value="1"/>
</dbReference>
<protein>
    <recommendedName>
        <fullName evidence="1">MATH domain-containing protein</fullName>
    </recommendedName>
</protein>
<dbReference type="Gene3D" id="2.60.210.10">
    <property type="entry name" value="Apoptosis, Tumor Necrosis Factor Receptor Associated Protein 2, Chain A"/>
    <property type="match status" value="1"/>
</dbReference>
<proteinExistence type="predicted"/>
<dbReference type="InterPro" id="IPR008974">
    <property type="entry name" value="TRAF-like"/>
</dbReference>
<sequence length="127" mass="15110">MSFEYRFTDTFNSISTVGDSSRAVFSKTHFFKDMPWYISAHTIDKGLNLGIFLNCNDDDRKSQWRCQHKTAFKIRNHNDDEKSLTFQFHNTFTTSHLCWGVKASKERLLDKNEGFIKEDRRRVYQRA</sequence>
<accession>A0AAN5C5A3</accession>